<name>A0AAE0JSZ1_9PEZI</name>
<evidence type="ECO:0000256" key="1">
    <source>
        <dbReference type="ARBA" id="ARBA00009431"/>
    </source>
</evidence>
<reference evidence="7" key="1">
    <citation type="journal article" date="2023" name="Mol. Phylogenet. Evol.">
        <title>Genome-scale phylogeny and comparative genomics of the fungal order Sordariales.</title>
        <authorList>
            <person name="Hensen N."/>
            <person name="Bonometti L."/>
            <person name="Westerberg I."/>
            <person name="Brannstrom I.O."/>
            <person name="Guillou S."/>
            <person name="Cros-Aarteil S."/>
            <person name="Calhoun S."/>
            <person name="Haridas S."/>
            <person name="Kuo A."/>
            <person name="Mondo S."/>
            <person name="Pangilinan J."/>
            <person name="Riley R."/>
            <person name="LaButti K."/>
            <person name="Andreopoulos B."/>
            <person name="Lipzen A."/>
            <person name="Chen C."/>
            <person name="Yan M."/>
            <person name="Daum C."/>
            <person name="Ng V."/>
            <person name="Clum A."/>
            <person name="Steindorff A."/>
            <person name="Ohm R.A."/>
            <person name="Martin F."/>
            <person name="Silar P."/>
            <person name="Natvig D.O."/>
            <person name="Lalanne C."/>
            <person name="Gautier V."/>
            <person name="Ament-Velasquez S.L."/>
            <person name="Kruys A."/>
            <person name="Hutchinson M.I."/>
            <person name="Powell A.J."/>
            <person name="Barry K."/>
            <person name="Miller A.N."/>
            <person name="Grigoriev I.V."/>
            <person name="Debuchy R."/>
            <person name="Gladieux P."/>
            <person name="Hiltunen Thoren M."/>
            <person name="Johannesson H."/>
        </authorList>
    </citation>
    <scope>NUCLEOTIDE SEQUENCE</scope>
    <source>
        <strain evidence="7">CBS 958.72</strain>
    </source>
</reference>
<dbReference type="Proteomes" id="UP001287356">
    <property type="component" value="Unassembled WGS sequence"/>
</dbReference>
<keyword evidence="5" id="KW-0325">Glycoprotein</keyword>
<dbReference type="InterPro" id="IPR029058">
    <property type="entry name" value="AB_hydrolase_fold"/>
</dbReference>
<keyword evidence="2" id="KW-0121">Carboxypeptidase</keyword>
<dbReference type="InterPro" id="IPR001563">
    <property type="entry name" value="Peptidase_S10"/>
</dbReference>
<organism evidence="7 8">
    <name type="scientific">Lasiosphaeria ovina</name>
    <dbReference type="NCBI Taxonomy" id="92902"/>
    <lineage>
        <taxon>Eukaryota</taxon>
        <taxon>Fungi</taxon>
        <taxon>Dikarya</taxon>
        <taxon>Ascomycota</taxon>
        <taxon>Pezizomycotina</taxon>
        <taxon>Sordariomycetes</taxon>
        <taxon>Sordariomycetidae</taxon>
        <taxon>Sordariales</taxon>
        <taxon>Lasiosphaeriaceae</taxon>
        <taxon>Lasiosphaeria</taxon>
    </lineage>
</organism>
<dbReference type="Pfam" id="PF00450">
    <property type="entry name" value="Peptidase_S10"/>
    <property type="match status" value="1"/>
</dbReference>
<feature type="non-terminal residue" evidence="7">
    <location>
        <position position="374"/>
    </location>
</feature>
<keyword evidence="3" id="KW-0645">Protease</keyword>
<dbReference type="EMBL" id="JAULSN010000013">
    <property type="protein sequence ID" value="KAK3361007.1"/>
    <property type="molecule type" value="Genomic_DNA"/>
</dbReference>
<evidence type="ECO:0000256" key="2">
    <source>
        <dbReference type="ARBA" id="ARBA00022645"/>
    </source>
</evidence>
<feature type="compositionally biased region" description="Polar residues" evidence="6">
    <location>
        <begin position="327"/>
        <end position="338"/>
    </location>
</feature>
<accession>A0AAE0JSZ1</accession>
<dbReference type="PANTHER" id="PTHR11802">
    <property type="entry name" value="SERINE PROTEASE FAMILY S10 SERINE CARBOXYPEPTIDASE"/>
    <property type="match status" value="1"/>
</dbReference>
<dbReference type="GO" id="GO:0006508">
    <property type="term" value="P:proteolysis"/>
    <property type="evidence" value="ECO:0007669"/>
    <property type="project" value="UniProtKB-KW"/>
</dbReference>
<comment type="similarity">
    <text evidence="1">Belongs to the peptidase S10 family.</text>
</comment>
<evidence type="ECO:0000313" key="7">
    <source>
        <dbReference type="EMBL" id="KAK3361007.1"/>
    </source>
</evidence>
<dbReference type="GO" id="GO:0004185">
    <property type="term" value="F:serine-type carboxypeptidase activity"/>
    <property type="evidence" value="ECO:0007669"/>
    <property type="project" value="InterPro"/>
</dbReference>
<dbReference type="AlphaFoldDB" id="A0AAE0JSZ1"/>
<sequence length="374" mass="41080">QPGADTPVRNTWSWHQLTNVVWVQQPMGTGFSTGNVTAKKEDDIAKRLMAFWKNFIDTPGIQGHKVYITSESYVLASPKKLLASRQVALCANVETAACTVLILPPTSSTPTTHNPQLLRRPRRARRPILSLPTSPSSSRPHSCRWTTRTAARAIFEINPTFNMCQLAQPPPMPYDPLGLESSMHAPLDAEWATCGGPVSADDNDNTSGSSVVRAISSVTDRTKSVIITHGAQYLVLLASGILLAIQNMTWGEMLGLQTAPRDPLFVPYHYAGYGPGRVAGAGVPGTERGLVRLLKVRNNAQIPLRQPAAAVRQVEFLLGHVKSLNSTQPPTIFPQQPSTRHERARSGHRNKRWSLARHFRMPVRVAEETQAETS</sequence>
<feature type="region of interest" description="Disordered" evidence="6">
    <location>
        <begin position="327"/>
        <end position="350"/>
    </location>
</feature>
<dbReference type="PANTHER" id="PTHR11802:SF479">
    <property type="entry name" value="CARBOXYPEPTIDASE"/>
    <property type="match status" value="1"/>
</dbReference>
<comment type="caution">
    <text evidence="7">The sequence shown here is derived from an EMBL/GenBank/DDBJ whole genome shotgun (WGS) entry which is preliminary data.</text>
</comment>
<keyword evidence="4 7" id="KW-0378">Hydrolase</keyword>
<proteinExistence type="inferred from homology"/>
<keyword evidence="8" id="KW-1185">Reference proteome</keyword>
<evidence type="ECO:0000256" key="3">
    <source>
        <dbReference type="ARBA" id="ARBA00022670"/>
    </source>
</evidence>
<evidence type="ECO:0000256" key="4">
    <source>
        <dbReference type="ARBA" id="ARBA00022801"/>
    </source>
</evidence>
<dbReference type="SUPFAM" id="SSF53474">
    <property type="entry name" value="alpha/beta-Hydrolases"/>
    <property type="match status" value="1"/>
</dbReference>
<evidence type="ECO:0000256" key="6">
    <source>
        <dbReference type="SAM" id="MobiDB-lite"/>
    </source>
</evidence>
<evidence type="ECO:0000256" key="5">
    <source>
        <dbReference type="ARBA" id="ARBA00023180"/>
    </source>
</evidence>
<dbReference type="Gene3D" id="3.40.50.1820">
    <property type="entry name" value="alpha/beta hydrolase"/>
    <property type="match status" value="2"/>
</dbReference>
<gene>
    <name evidence="7" type="ORF">B0T24DRAFT_539839</name>
</gene>
<reference evidence="7" key="2">
    <citation type="submission" date="2023-06" db="EMBL/GenBank/DDBJ databases">
        <authorList>
            <consortium name="Lawrence Berkeley National Laboratory"/>
            <person name="Haridas S."/>
            <person name="Hensen N."/>
            <person name="Bonometti L."/>
            <person name="Westerberg I."/>
            <person name="Brannstrom I.O."/>
            <person name="Guillou S."/>
            <person name="Cros-Aarteil S."/>
            <person name="Calhoun S."/>
            <person name="Kuo A."/>
            <person name="Mondo S."/>
            <person name="Pangilinan J."/>
            <person name="Riley R."/>
            <person name="Labutti K."/>
            <person name="Andreopoulos B."/>
            <person name="Lipzen A."/>
            <person name="Chen C."/>
            <person name="Yanf M."/>
            <person name="Daum C."/>
            <person name="Ng V."/>
            <person name="Clum A."/>
            <person name="Steindorff A."/>
            <person name="Ohm R."/>
            <person name="Martin F."/>
            <person name="Silar P."/>
            <person name="Natvig D."/>
            <person name="Lalanne C."/>
            <person name="Gautier V."/>
            <person name="Ament-Velasquez S.L."/>
            <person name="Kruys A."/>
            <person name="Hutchinson M.I."/>
            <person name="Powell A.J."/>
            <person name="Barry K."/>
            <person name="Miller A.N."/>
            <person name="Grigoriev I.V."/>
            <person name="Debuchy R."/>
            <person name="Gladieux P."/>
            <person name="Thoren M.H."/>
            <person name="Johannesson H."/>
        </authorList>
    </citation>
    <scope>NUCLEOTIDE SEQUENCE</scope>
    <source>
        <strain evidence="7">CBS 958.72</strain>
    </source>
</reference>
<evidence type="ECO:0000313" key="8">
    <source>
        <dbReference type="Proteomes" id="UP001287356"/>
    </source>
</evidence>
<protein>
    <submittedName>
        <fullName evidence="7">Alpha/Beta hydrolase protein</fullName>
    </submittedName>
</protein>